<evidence type="ECO:0000256" key="8">
    <source>
        <dbReference type="ARBA" id="ARBA00022490"/>
    </source>
</evidence>
<dbReference type="SUPFAM" id="SSF56194">
    <property type="entry name" value="Uridine diphospho-N-Acetylenolpyruvylglucosamine reductase, MurB, C-terminal domain"/>
    <property type="match status" value="1"/>
</dbReference>
<dbReference type="GO" id="GO:0008762">
    <property type="term" value="F:UDP-N-acetylmuramate dehydrogenase activity"/>
    <property type="evidence" value="ECO:0007669"/>
    <property type="project" value="UniProtKB-EC"/>
</dbReference>
<evidence type="ECO:0000256" key="10">
    <source>
        <dbReference type="ARBA" id="ARBA00022630"/>
    </source>
</evidence>
<evidence type="ECO:0000256" key="4">
    <source>
        <dbReference type="ARBA" id="ARBA00004752"/>
    </source>
</evidence>
<dbReference type="Pfam" id="PF02873">
    <property type="entry name" value="MurB_C"/>
    <property type="match status" value="1"/>
</dbReference>
<comment type="pathway">
    <text evidence="4 20">Cell wall biogenesis; peptidoglycan biosynthesis.</text>
</comment>
<dbReference type="EC" id="1.3.1.98" evidence="6 20"/>
<evidence type="ECO:0000313" key="22">
    <source>
        <dbReference type="EMBL" id="MDY7217996.1"/>
    </source>
</evidence>
<evidence type="ECO:0000256" key="3">
    <source>
        <dbReference type="ARBA" id="ARBA00004496"/>
    </source>
</evidence>
<evidence type="ECO:0000259" key="21">
    <source>
        <dbReference type="PROSITE" id="PS51387"/>
    </source>
</evidence>
<keyword evidence="23" id="KW-1185">Reference proteome</keyword>
<evidence type="ECO:0000256" key="14">
    <source>
        <dbReference type="ARBA" id="ARBA00022984"/>
    </source>
</evidence>
<dbReference type="InterPro" id="IPR006094">
    <property type="entry name" value="Oxid_FAD_bind_N"/>
</dbReference>
<evidence type="ECO:0000256" key="16">
    <source>
        <dbReference type="ARBA" id="ARBA00023306"/>
    </source>
</evidence>
<keyword evidence="13 20" id="KW-0133">Cell shape</keyword>
<dbReference type="InterPro" id="IPR016169">
    <property type="entry name" value="FAD-bd_PCMH_sub2"/>
</dbReference>
<proteinExistence type="inferred from homology"/>
<dbReference type="HAMAP" id="MF_00037">
    <property type="entry name" value="MurB"/>
    <property type="match status" value="1"/>
</dbReference>
<dbReference type="NCBIfam" id="NF010478">
    <property type="entry name" value="PRK13903.1"/>
    <property type="match status" value="1"/>
</dbReference>
<evidence type="ECO:0000256" key="15">
    <source>
        <dbReference type="ARBA" id="ARBA00023002"/>
    </source>
</evidence>
<evidence type="ECO:0000256" key="17">
    <source>
        <dbReference type="ARBA" id="ARBA00023316"/>
    </source>
</evidence>
<keyword evidence="15 20" id="KW-0560">Oxidoreductase</keyword>
<evidence type="ECO:0000256" key="5">
    <source>
        <dbReference type="ARBA" id="ARBA00010485"/>
    </source>
</evidence>
<accession>A0ABU5GPB5</accession>
<evidence type="ECO:0000256" key="11">
    <source>
        <dbReference type="ARBA" id="ARBA00022827"/>
    </source>
</evidence>
<evidence type="ECO:0000313" key="23">
    <source>
        <dbReference type="Proteomes" id="UP001294570"/>
    </source>
</evidence>
<keyword evidence="10 20" id="KW-0285">Flavoprotein</keyword>
<dbReference type="InterPro" id="IPR036318">
    <property type="entry name" value="FAD-bd_PCMH-like_sf"/>
</dbReference>
<feature type="active site" evidence="20">
    <location>
        <position position="335"/>
    </location>
</feature>
<dbReference type="InterPro" id="IPR036635">
    <property type="entry name" value="MurB_C_sf"/>
</dbReference>
<name>A0ABU5GPB5_9GAMM</name>
<evidence type="ECO:0000256" key="20">
    <source>
        <dbReference type="HAMAP-Rule" id="MF_00037"/>
    </source>
</evidence>
<gene>
    <name evidence="20 22" type="primary">murB</name>
    <name evidence="22" type="ORF">TOI97_00135</name>
</gene>
<dbReference type="NCBIfam" id="TIGR00179">
    <property type="entry name" value="murB"/>
    <property type="match status" value="1"/>
</dbReference>
<evidence type="ECO:0000256" key="6">
    <source>
        <dbReference type="ARBA" id="ARBA00012518"/>
    </source>
</evidence>
<dbReference type="PANTHER" id="PTHR21071">
    <property type="entry name" value="UDP-N-ACETYLENOLPYRUVOYLGLUCOSAMINE REDUCTASE"/>
    <property type="match status" value="1"/>
</dbReference>
<keyword evidence="17 20" id="KW-0961">Cell wall biogenesis/degradation</keyword>
<dbReference type="RefSeq" id="WP_321552103.1">
    <property type="nucleotide sequence ID" value="NZ_JAXIVU010000001.1"/>
</dbReference>
<feature type="domain" description="FAD-binding PCMH-type" evidence="21">
    <location>
        <begin position="18"/>
        <end position="189"/>
    </location>
</feature>
<feature type="active site" evidence="20">
    <location>
        <position position="166"/>
    </location>
</feature>
<sequence length="340" mass="37596">MSLVIQEQVSLRPYNTLAVDVRARFFVAVETLEQLRAALAWAKQREIAVFLLGGGSNLVLAKDLDVLVIHLQLRGINVLSEDDEFARVEVQAGENWHAFVQWSLAQGYSGLENLSLIPGSIGAAPVQNIGAYGVEVKDHLESVLVYDRYAQQTQRLSEKECQFAYRDSLFKRESGRRVILSIIFKLPKQATLHLDYGDLRGYLNKQGITEPTPQAVSRAVCEVRAAKLPDPAQLANTGSFFKNPVVSAEHAQKLKEQYPHIVSFVQDDGQVKLAAGWLIDQAGWKGLRQGDAAVHAQQALVLVNHGNASGQQILQLAAQIQADIKQRYGVELEIEPNIIA</sequence>
<dbReference type="InterPro" id="IPR003170">
    <property type="entry name" value="MurB"/>
</dbReference>
<keyword evidence="9 20" id="KW-0132">Cell division</keyword>
<reference evidence="22 23" key="1">
    <citation type="submission" date="2023-12" db="EMBL/GenBank/DDBJ databases">
        <title>Denitrificimonas halotolerans sp. nov.,a novel species isolated from landfill leachate.</title>
        <authorList>
            <person name="Wang S."/>
        </authorList>
    </citation>
    <scope>NUCLEOTIDE SEQUENCE [LARGE SCALE GENOMIC DNA]</scope>
    <source>
        <strain evidence="22 23">JX-1</strain>
    </source>
</reference>
<feature type="active site" description="Proton donor" evidence="20">
    <location>
        <position position="239"/>
    </location>
</feature>
<comment type="caution">
    <text evidence="22">The sequence shown here is derived from an EMBL/GenBank/DDBJ whole genome shotgun (WGS) entry which is preliminary data.</text>
</comment>
<evidence type="ECO:0000256" key="9">
    <source>
        <dbReference type="ARBA" id="ARBA00022618"/>
    </source>
</evidence>
<keyword evidence="12 20" id="KW-0521">NADP</keyword>
<protein>
    <recommendedName>
        <fullName evidence="7 20">UDP-N-acetylenolpyruvoylglucosamine reductase</fullName>
        <ecNumber evidence="6 20">1.3.1.98</ecNumber>
    </recommendedName>
    <alternativeName>
        <fullName evidence="18 20">UDP-N-acetylmuramate dehydrogenase</fullName>
    </alternativeName>
</protein>
<evidence type="ECO:0000256" key="12">
    <source>
        <dbReference type="ARBA" id="ARBA00022857"/>
    </source>
</evidence>
<comment type="subcellular location">
    <subcellularLocation>
        <location evidence="3 20">Cytoplasm</location>
    </subcellularLocation>
</comment>
<evidence type="ECO:0000256" key="19">
    <source>
        <dbReference type="ARBA" id="ARBA00048914"/>
    </source>
</evidence>
<comment type="cofactor">
    <cofactor evidence="1 20">
        <name>FAD</name>
        <dbReference type="ChEBI" id="CHEBI:57692"/>
    </cofactor>
</comment>
<dbReference type="Gene3D" id="3.90.78.10">
    <property type="entry name" value="UDP-N-acetylenolpyruvoylglucosamine reductase, C-terminal domain"/>
    <property type="match status" value="1"/>
</dbReference>
<comment type="catalytic activity">
    <reaction evidence="19 20">
        <text>UDP-N-acetyl-alpha-D-muramate + NADP(+) = UDP-N-acetyl-3-O-(1-carboxyvinyl)-alpha-D-glucosamine + NADPH + H(+)</text>
        <dbReference type="Rhea" id="RHEA:12248"/>
        <dbReference type="ChEBI" id="CHEBI:15378"/>
        <dbReference type="ChEBI" id="CHEBI:57783"/>
        <dbReference type="ChEBI" id="CHEBI:58349"/>
        <dbReference type="ChEBI" id="CHEBI:68483"/>
        <dbReference type="ChEBI" id="CHEBI:70757"/>
        <dbReference type="EC" id="1.3.1.98"/>
    </reaction>
</comment>
<keyword evidence="14 20" id="KW-0573">Peptidoglycan synthesis</keyword>
<evidence type="ECO:0000256" key="13">
    <source>
        <dbReference type="ARBA" id="ARBA00022960"/>
    </source>
</evidence>
<organism evidence="22 23">
    <name type="scientific">Denitrificimonas halotolerans</name>
    <dbReference type="NCBI Taxonomy" id="3098930"/>
    <lineage>
        <taxon>Bacteria</taxon>
        <taxon>Pseudomonadati</taxon>
        <taxon>Pseudomonadota</taxon>
        <taxon>Gammaproteobacteria</taxon>
        <taxon>Pseudomonadales</taxon>
        <taxon>Pseudomonadaceae</taxon>
        <taxon>Denitrificimonas</taxon>
    </lineage>
</organism>
<evidence type="ECO:0000256" key="2">
    <source>
        <dbReference type="ARBA" id="ARBA00003921"/>
    </source>
</evidence>
<keyword evidence="16 20" id="KW-0131">Cell cycle</keyword>
<dbReference type="Gene3D" id="3.30.43.10">
    <property type="entry name" value="Uridine Diphospho-n-acetylenolpyruvylglucosamine Reductase, domain 2"/>
    <property type="match status" value="1"/>
</dbReference>
<keyword evidence="11 20" id="KW-0274">FAD</keyword>
<evidence type="ECO:0000256" key="7">
    <source>
        <dbReference type="ARBA" id="ARBA00015188"/>
    </source>
</evidence>
<dbReference type="InterPro" id="IPR011601">
    <property type="entry name" value="MurB_C"/>
</dbReference>
<comment type="function">
    <text evidence="2 20">Cell wall formation.</text>
</comment>
<dbReference type="Gene3D" id="3.30.465.10">
    <property type="match status" value="1"/>
</dbReference>
<dbReference type="SUPFAM" id="SSF56176">
    <property type="entry name" value="FAD-binding/transporter-associated domain-like"/>
    <property type="match status" value="1"/>
</dbReference>
<dbReference type="Pfam" id="PF01565">
    <property type="entry name" value="FAD_binding_4"/>
    <property type="match status" value="1"/>
</dbReference>
<comment type="similarity">
    <text evidence="5 20">Belongs to the MurB family.</text>
</comment>
<dbReference type="InterPro" id="IPR016166">
    <property type="entry name" value="FAD-bd_PCMH"/>
</dbReference>
<dbReference type="NCBIfam" id="NF000755">
    <property type="entry name" value="PRK00046.1"/>
    <property type="match status" value="1"/>
</dbReference>
<dbReference type="Proteomes" id="UP001294570">
    <property type="component" value="Unassembled WGS sequence"/>
</dbReference>
<dbReference type="InterPro" id="IPR016167">
    <property type="entry name" value="FAD-bd_PCMH_sub1"/>
</dbReference>
<dbReference type="EMBL" id="JAXIVU010000001">
    <property type="protein sequence ID" value="MDY7217996.1"/>
    <property type="molecule type" value="Genomic_DNA"/>
</dbReference>
<dbReference type="PROSITE" id="PS51387">
    <property type="entry name" value="FAD_PCMH"/>
    <property type="match status" value="1"/>
</dbReference>
<evidence type="ECO:0000256" key="1">
    <source>
        <dbReference type="ARBA" id="ARBA00001974"/>
    </source>
</evidence>
<evidence type="ECO:0000256" key="18">
    <source>
        <dbReference type="ARBA" id="ARBA00031026"/>
    </source>
</evidence>
<keyword evidence="8 20" id="KW-0963">Cytoplasm</keyword>
<dbReference type="PANTHER" id="PTHR21071:SF4">
    <property type="entry name" value="UDP-N-ACETYLENOLPYRUVOYLGLUCOSAMINE REDUCTASE"/>
    <property type="match status" value="1"/>
</dbReference>